<comment type="catalytic activity">
    <reaction evidence="9">
        <text>2-oxoglutarate + O2 + 2 H(+) = ethene + 3 CO2 + H2O</text>
        <dbReference type="Rhea" id="RHEA:31523"/>
        <dbReference type="ChEBI" id="CHEBI:15377"/>
        <dbReference type="ChEBI" id="CHEBI:15378"/>
        <dbReference type="ChEBI" id="CHEBI:15379"/>
        <dbReference type="ChEBI" id="CHEBI:16526"/>
        <dbReference type="ChEBI" id="CHEBI:16810"/>
        <dbReference type="ChEBI" id="CHEBI:18153"/>
        <dbReference type="EC" id="1.13.12.19"/>
    </reaction>
</comment>
<dbReference type="InterPro" id="IPR026992">
    <property type="entry name" value="DIOX_N"/>
</dbReference>
<dbReference type="InterPro" id="IPR005123">
    <property type="entry name" value="Oxoglu/Fe-dep_dioxygenase_dom"/>
</dbReference>
<name>A0A4R5M137_9BURK</name>
<dbReference type="InterPro" id="IPR027443">
    <property type="entry name" value="IPNS-like_sf"/>
</dbReference>
<dbReference type="Pfam" id="PF03171">
    <property type="entry name" value="2OG-FeII_Oxy"/>
    <property type="match status" value="1"/>
</dbReference>
<dbReference type="Gene3D" id="2.60.120.330">
    <property type="entry name" value="B-lactam Antibiotic, Isopenicillin N Synthase, Chain"/>
    <property type="match status" value="1"/>
</dbReference>
<dbReference type="InterPro" id="IPR050231">
    <property type="entry name" value="Iron_ascorbate_oxido_reductase"/>
</dbReference>
<evidence type="ECO:0000256" key="9">
    <source>
        <dbReference type="ARBA" id="ARBA00047725"/>
    </source>
</evidence>
<evidence type="ECO:0000256" key="4">
    <source>
        <dbReference type="ARBA" id="ARBA00012531"/>
    </source>
</evidence>
<dbReference type="EC" id="1.13.12.19" evidence="4"/>
<evidence type="ECO:0000256" key="1">
    <source>
        <dbReference type="ARBA" id="ARBA00001954"/>
    </source>
</evidence>
<evidence type="ECO:0000256" key="7">
    <source>
        <dbReference type="ARBA" id="ARBA00031011"/>
    </source>
</evidence>
<dbReference type="RefSeq" id="WP_133199089.1">
    <property type="nucleotide sequence ID" value="NZ_JBHUCW010000018.1"/>
</dbReference>
<evidence type="ECO:0000256" key="10">
    <source>
        <dbReference type="ARBA" id="ARBA00049359"/>
    </source>
</evidence>
<dbReference type="InterPro" id="IPR044861">
    <property type="entry name" value="IPNS-like_FE2OG_OXY"/>
</dbReference>
<keyword evidence="11" id="KW-0560">Oxidoreductase</keyword>
<comment type="similarity">
    <text evidence="11">Belongs to the iron/ascorbate-dependent oxidoreductase family.</text>
</comment>
<comment type="pathway">
    <text evidence="2">Alkene biosynthesis; ethylene biosynthesis via 2-oxoglutarate.</text>
</comment>
<dbReference type="GO" id="GO:0102276">
    <property type="term" value="F:2-oxoglutarate oxygenase/decarboxylase (ethylene-forming) activity"/>
    <property type="evidence" value="ECO:0007669"/>
    <property type="project" value="UniProtKB-EC"/>
</dbReference>
<accession>A0A4R5M137</accession>
<evidence type="ECO:0000259" key="12">
    <source>
        <dbReference type="PROSITE" id="PS51471"/>
    </source>
</evidence>
<keyword evidence="11" id="KW-0479">Metal-binding</keyword>
<evidence type="ECO:0000256" key="2">
    <source>
        <dbReference type="ARBA" id="ARBA00004767"/>
    </source>
</evidence>
<dbReference type="GO" id="GO:0009693">
    <property type="term" value="P:ethylene biosynthetic process"/>
    <property type="evidence" value="ECO:0007669"/>
    <property type="project" value="UniProtKB-KW"/>
</dbReference>
<keyword evidence="11" id="KW-0408">Iron</keyword>
<protein>
    <recommendedName>
        <fullName evidence="5">2-oxoglutarate-dependent ethylene/succinate-forming enzyme</fullName>
        <ecNumber evidence="4">1.13.12.19</ecNumber>
        <ecNumber evidence="3">1.14.20.7</ecNumber>
    </recommendedName>
    <alternativeName>
        <fullName evidence="7">2-oxoglutarate dioxygenase (ethylene-forming)</fullName>
    </alternativeName>
    <alternativeName>
        <fullName evidence="8">2-oxoglutarate/L-arginine monooxygenase/decarboxylase (succinate-forming)</fullName>
    </alternativeName>
</protein>
<comment type="caution">
    <text evidence="13">The sequence shown here is derived from an EMBL/GenBank/DDBJ whole genome shotgun (WGS) entry which is preliminary data.</text>
</comment>
<dbReference type="PRINTS" id="PR00682">
    <property type="entry name" value="IPNSYNTHASE"/>
</dbReference>
<reference evidence="13 14" key="1">
    <citation type="submission" date="2019-03" db="EMBL/GenBank/DDBJ databases">
        <title>Paraburkholderia sp. 4M-K11, isolated from subtropical forest soil.</title>
        <authorList>
            <person name="Gao Z.-H."/>
            <person name="Qiu L.-H."/>
        </authorList>
    </citation>
    <scope>NUCLEOTIDE SEQUENCE [LARGE SCALE GENOMIC DNA]</scope>
    <source>
        <strain evidence="13 14">4M-K11</strain>
    </source>
</reference>
<feature type="domain" description="Fe2OG dioxygenase" evidence="12">
    <location>
        <begin position="170"/>
        <end position="270"/>
    </location>
</feature>
<dbReference type="AlphaFoldDB" id="A0A4R5M137"/>
<evidence type="ECO:0000256" key="5">
    <source>
        <dbReference type="ARBA" id="ARBA00019045"/>
    </source>
</evidence>
<comment type="catalytic activity">
    <reaction evidence="10">
        <text>L-arginine + 2-oxoglutarate + O2 = guanidine + L-glutamate 5-semialdehyde + succinate + CO2</text>
        <dbReference type="Rhea" id="RHEA:31535"/>
        <dbReference type="ChEBI" id="CHEBI:15379"/>
        <dbReference type="ChEBI" id="CHEBI:16526"/>
        <dbReference type="ChEBI" id="CHEBI:16810"/>
        <dbReference type="ChEBI" id="CHEBI:30031"/>
        <dbReference type="ChEBI" id="CHEBI:30087"/>
        <dbReference type="ChEBI" id="CHEBI:32682"/>
        <dbReference type="ChEBI" id="CHEBI:58066"/>
        <dbReference type="EC" id="1.14.20.7"/>
    </reaction>
</comment>
<evidence type="ECO:0000313" key="14">
    <source>
        <dbReference type="Proteomes" id="UP000295722"/>
    </source>
</evidence>
<evidence type="ECO:0000256" key="8">
    <source>
        <dbReference type="ARBA" id="ARBA00031282"/>
    </source>
</evidence>
<evidence type="ECO:0000313" key="13">
    <source>
        <dbReference type="EMBL" id="TDG18687.1"/>
    </source>
</evidence>
<dbReference type="PANTHER" id="PTHR47990">
    <property type="entry name" value="2-OXOGLUTARATE (2OG) AND FE(II)-DEPENDENT OXYGENASE SUPERFAMILY PROTEIN-RELATED"/>
    <property type="match status" value="1"/>
</dbReference>
<dbReference type="SUPFAM" id="SSF51197">
    <property type="entry name" value="Clavaminate synthase-like"/>
    <property type="match status" value="1"/>
</dbReference>
<comment type="cofactor">
    <cofactor evidence="1">
        <name>Fe(2+)</name>
        <dbReference type="ChEBI" id="CHEBI:29033"/>
    </cofactor>
</comment>
<keyword evidence="6" id="KW-0266">Ethylene biosynthesis</keyword>
<keyword evidence="14" id="KW-1185">Reference proteome</keyword>
<dbReference type="EMBL" id="SMRP01000028">
    <property type="protein sequence ID" value="TDG18687.1"/>
    <property type="molecule type" value="Genomic_DNA"/>
</dbReference>
<dbReference type="GO" id="GO:0046872">
    <property type="term" value="F:metal ion binding"/>
    <property type="evidence" value="ECO:0007669"/>
    <property type="project" value="UniProtKB-KW"/>
</dbReference>
<dbReference type="Proteomes" id="UP000295722">
    <property type="component" value="Unassembled WGS sequence"/>
</dbReference>
<proteinExistence type="inferred from homology"/>
<dbReference type="EC" id="1.14.20.7" evidence="3"/>
<evidence type="ECO:0000256" key="11">
    <source>
        <dbReference type="RuleBase" id="RU003682"/>
    </source>
</evidence>
<sequence>MENTFTIPIINSEAIYSDSGRAREALANKINDAAVNFGMFYITGLGIDPSSVREQSEIFHSMPSAYKDRYRIGTGMRHAGYVPLTEKGLYGDEGKRRRYESFDLSLETVSAEVGNNIFNGPINWPDLPSFKDIVYIFFCNMIHISRELSTVIEMSLDVEPGAIVSKMNHPSSQLRLLHYIENGDPPDITDTNMGAHTDYECFTILYQDSPGLQAQIRNGAWVPVPPIVDAFVVNIGDMLECLTNGYWKSNSHRVINTGKERYSIPFFSSLDFNSKISPHSRFATQKHGMTKYREIVAGYHLLEQVTRDFTYLRELHEAGDLELPNGMPSENPFQYTVDEGEM</sequence>
<organism evidence="13 14">
    <name type="scientific">Paraburkholderia silviterrae</name>
    <dbReference type="NCBI Taxonomy" id="2528715"/>
    <lineage>
        <taxon>Bacteria</taxon>
        <taxon>Pseudomonadati</taxon>
        <taxon>Pseudomonadota</taxon>
        <taxon>Betaproteobacteria</taxon>
        <taxon>Burkholderiales</taxon>
        <taxon>Burkholderiaceae</taxon>
        <taxon>Paraburkholderia</taxon>
    </lineage>
</organism>
<evidence type="ECO:0000256" key="6">
    <source>
        <dbReference type="ARBA" id="ARBA00022666"/>
    </source>
</evidence>
<dbReference type="PROSITE" id="PS51471">
    <property type="entry name" value="FE2OG_OXY"/>
    <property type="match status" value="1"/>
</dbReference>
<evidence type="ECO:0000256" key="3">
    <source>
        <dbReference type="ARBA" id="ARBA00012293"/>
    </source>
</evidence>
<gene>
    <name evidence="13" type="ORF">EYW47_33410</name>
</gene>
<dbReference type="Pfam" id="PF14226">
    <property type="entry name" value="DIOX_N"/>
    <property type="match status" value="1"/>
</dbReference>
<dbReference type="OrthoDB" id="21825at2"/>